<evidence type="ECO:0000313" key="2">
    <source>
        <dbReference type="Proteomes" id="UP000447434"/>
    </source>
</evidence>
<proteinExistence type="predicted"/>
<sequence length="63" mass="6726">MTNIVLCGGMRKDPKVGGGVGRTREVAKNRTPILTKVNRRMEYASSGALGALDVGFTICVFVL</sequence>
<dbReference type="AlphaFoldDB" id="A0A6A4QD51"/>
<reference evidence="2" key="1">
    <citation type="journal article" date="2020" name="Nat. Commun.">
        <title>Genome sequence of the cluster root forming white lupin.</title>
        <authorList>
            <person name="Hufnagel B."/>
            <person name="Marques A."/>
            <person name="Soriano A."/>
            <person name="Marques L."/>
            <person name="Divol F."/>
            <person name="Doumas P."/>
            <person name="Sallet E."/>
            <person name="Mancinotti D."/>
            <person name="Carrere S."/>
            <person name="Marande W."/>
            <person name="Arribat S."/>
            <person name="Keller J."/>
            <person name="Huneau C."/>
            <person name="Blein T."/>
            <person name="Aime D."/>
            <person name="Laguerre M."/>
            <person name="Taylor J."/>
            <person name="Schubert V."/>
            <person name="Nelson M."/>
            <person name="Geu-Flores F."/>
            <person name="Crespi M."/>
            <person name="Gallardo-Guerrero K."/>
            <person name="Delaux P.-M."/>
            <person name="Salse J."/>
            <person name="Berges H."/>
            <person name="Guyot R."/>
            <person name="Gouzy J."/>
            <person name="Peret B."/>
        </authorList>
    </citation>
    <scope>NUCLEOTIDE SEQUENCE [LARGE SCALE GENOMIC DNA]</scope>
    <source>
        <strain evidence="2">cv. Amiga</strain>
    </source>
</reference>
<evidence type="ECO:0000313" key="1">
    <source>
        <dbReference type="EMBL" id="KAE9611184.1"/>
    </source>
</evidence>
<organism evidence="1 2">
    <name type="scientific">Lupinus albus</name>
    <name type="common">White lupine</name>
    <name type="synonym">Lupinus termis</name>
    <dbReference type="NCBI Taxonomy" id="3870"/>
    <lineage>
        <taxon>Eukaryota</taxon>
        <taxon>Viridiplantae</taxon>
        <taxon>Streptophyta</taxon>
        <taxon>Embryophyta</taxon>
        <taxon>Tracheophyta</taxon>
        <taxon>Spermatophyta</taxon>
        <taxon>Magnoliopsida</taxon>
        <taxon>eudicotyledons</taxon>
        <taxon>Gunneridae</taxon>
        <taxon>Pentapetalae</taxon>
        <taxon>rosids</taxon>
        <taxon>fabids</taxon>
        <taxon>Fabales</taxon>
        <taxon>Fabaceae</taxon>
        <taxon>Papilionoideae</taxon>
        <taxon>50 kb inversion clade</taxon>
        <taxon>genistoids sensu lato</taxon>
        <taxon>core genistoids</taxon>
        <taxon>Genisteae</taxon>
        <taxon>Lupinus</taxon>
    </lineage>
</organism>
<accession>A0A6A4QD51</accession>
<dbReference type="EMBL" id="WOCE01000007">
    <property type="protein sequence ID" value="KAE9611184.1"/>
    <property type="molecule type" value="Genomic_DNA"/>
</dbReference>
<protein>
    <submittedName>
        <fullName evidence="1">Uncharacterized protein</fullName>
    </submittedName>
</protein>
<dbReference type="Proteomes" id="UP000447434">
    <property type="component" value="Chromosome 7"/>
</dbReference>
<keyword evidence="2" id="KW-1185">Reference proteome</keyword>
<name>A0A6A4QD51_LUPAL</name>
<comment type="caution">
    <text evidence="1">The sequence shown here is derived from an EMBL/GenBank/DDBJ whole genome shotgun (WGS) entry which is preliminary data.</text>
</comment>
<gene>
    <name evidence="1" type="ORF">Lalb_Chr07g0194981</name>
</gene>